<dbReference type="PANTHER" id="PTHR11941">
    <property type="entry name" value="ENOYL-COA HYDRATASE-RELATED"/>
    <property type="match status" value="1"/>
</dbReference>
<protein>
    <submittedName>
        <fullName evidence="1">Enoyl-CoA hydratase</fullName>
        <ecNumber evidence="1">4.2.1.17</ecNumber>
    </submittedName>
</protein>
<dbReference type="PANTHER" id="PTHR11941:SF54">
    <property type="entry name" value="ENOYL-COA HYDRATASE, MITOCHONDRIAL"/>
    <property type="match status" value="1"/>
</dbReference>
<dbReference type="Pfam" id="PF00378">
    <property type="entry name" value="ECH_1"/>
    <property type="match status" value="1"/>
</dbReference>
<dbReference type="NCBIfam" id="NF004796">
    <property type="entry name" value="PRK06144.1"/>
    <property type="match status" value="1"/>
</dbReference>
<dbReference type="RefSeq" id="WP_007118627.1">
    <property type="nucleotide sequence ID" value="NZ_ABID01000001.1"/>
</dbReference>
<dbReference type="SUPFAM" id="SSF52096">
    <property type="entry name" value="ClpP/crotonase"/>
    <property type="match status" value="1"/>
</dbReference>
<keyword evidence="2" id="KW-1185">Reference proteome</keyword>
<dbReference type="Proteomes" id="UP000003257">
    <property type="component" value="Unassembled WGS sequence"/>
</dbReference>
<dbReference type="CDD" id="cd06558">
    <property type="entry name" value="crotonase-like"/>
    <property type="match status" value="1"/>
</dbReference>
<name>A0ABM9XB42_9RHOB</name>
<dbReference type="Gene3D" id="3.90.226.10">
    <property type="entry name" value="2-enoyl-CoA Hydratase, Chain A, domain 1"/>
    <property type="match status" value="1"/>
</dbReference>
<dbReference type="EC" id="4.2.1.17" evidence="1"/>
<evidence type="ECO:0000313" key="2">
    <source>
        <dbReference type="Proteomes" id="UP000003257"/>
    </source>
</evidence>
<accession>A0ABM9XB42</accession>
<keyword evidence="1" id="KW-0456">Lyase</keyword>
<dbReference type="GO" id="GO:0004300">
    <property type="term" value="F:enoyl-CoA hydratase activity"/>
    <property type="evidence" value="ECO:0007669"/>
    <property type="project" value="UniProtKB-EC"/>
</dbReference>
<dbReference type="InterPro" id="IPR029045">
    <property type="entry name" value="ClpP/crotonase-like_dom_sf"/>
</dbReference>
<organism evidence="1 2">
    <name type="scientific">Sulfitobacter indolifex HEL-45</name>
    <dbReference type="NCBI Taxonomy" id="391624"/>
    <lineage>
        <taxon>Bacteria</taxon>
        <taxon>Pseudomonadati</taxon>
        <taxon>Pseudomonadota</taxon>
        <taxon>Alphaproteobacteria</taxon>
        <taxon>Rhodobacterales</taxon>
        <taxon>Roseobacteraceae</taxon>
        <taxon>Sulfitobacter</taxon>
    </lineage>
</organism>
<dbReference type="EMBL" id="ABID01000001">
    <property type="protein sequence ID" value="EDQ06558.1"/>
    <property type="molecule type" value="Genomic_DNA"/>
</dbReference>
<comment type="caution">
    <text evidence="1">The sequence shown here is derived from an EMBL/GenBank/DDBJ whole genome shotgun (WGS) entry which is preliminary data.</text>
</comment>
<proteinExistence type="predicted"/>
<sequence>MNSETPDLSEDLRDGVLWITFERPEARNALTFAMYERLAALCSDLPTDGTVRAVVISGAGGKAFAAGTDMTQFRAFDTAQDALDYENRIDAVLEAVERCRVPTIAAINGACTGGGGSIAAACDIRIASASLKYGFPIARTLGNCLAAGNLARLSELIGAGRVRELIFTARLIEADEALRVGLVSEVLPDEASLMARATALADHVGSMAPLTLRATKEAMRRTRAATKVDDSDLITMCYMSDDFRTGIEAFLGKRKPEWTGK</sequence>
<reference evidence="1 2" key="1">
    <citation type="submission" date="2007-11" db="EMBL/GenBank/DDBJ databases">
        <authorList>
            <person name="Wagner-Dobler I."/>
            <person name="Ferriera S."/>
            <person name="Johnson J."/>
            <person name="Kravitz S."/>
            <person name="Beeson K."/>
            <person name="Sutton G."/>
            <person name="Rogers Y.-H."/>
            <person name="Friedman R."/>
            <person name="Frazier M."/>
            <person name="Venter J.C."/>
        </authorList>
    </citation>
    <scope>NUCLEOTIDE SEQUENCE [LARGE SCALE GENOMIC DNA]</scope>
    <source>
        <strain evidence="1 2">HEL-45</strain>
    </source>
</reference>
<gene>
    <name evidence="1" type="ORF">OIHEL45_07070</name>
</gene>
<dbReference type="InterPro" id="IPR001753">
    <property type="entry name" value="Enoyl-CoA_hydra/iso"/>
</dbReference>
<evidence type="ECO:0000313" key="1">
    <source>
        <dbReference type="EMBL" id="EDQ06558.1"/>
    </source>
</evidence>